<dbReference type="EMBL" id="BAABAS010000015">
    <property type="protein sequence ID" value="GAA4236614.1"/>
    <property type="molecule type" value="Genomic_DNA"/>
</dbReference>
<keyword evidence="3" id="KW-1185">Reference proteome</keyword>
<name>A0ABP8CAF9_9ACTN</name>
<proteinExistence type="predicted"/>
<sequence length="103" mass="11266">MPLVSAEEQRQRERWGWIAVVHCESGGPWVNATRAAQVCGVSTGNLRRWAERGVISVIRDPGHHRHYYLPEMGVIALLAAARGEPASLTMLTNHLAVVFAPGA</sequence>
<reference evidence="3" key="1">
    <citation type="journal article" date="2019" name="Int. J. Syst. Evol. Microbiol.">
        <title>The Global Catalogue of Microorganisms (GCM) 10K type strain sequencing project: providing services to taxonomists for standard genome sequencing and annotation.</title>
        <authorList>
            <consortium name="The Broad Institute Genomics Platform"/>
            <consortium name="The Broad Institute Genome Sequencing Center for Infectious Disease"/>
            <person name="Wu L."/>
            <person name="Ma J."/>
        </authorList>
    </citation>
    <scope>NUCLEOTIDE SEQUENCE [LARGE SCALE GENOMIC DNA]</scope>
    <source>
        <strain evidence="3">JCM 17440</strain>
    </source>
</reference>
<dbReference type="Gene3D" id="1.10.1660.10">
    <property type="match status" value="1"/>
</dbReference>
<organism evidence="2 3">
    <name type="scientific">Actinomadura meridiana</name>
    <dbReference type="NCBI Taxonomy" id="559626"/>
    <lineage>
        <taxon>Bacteria</taxon>
        <taxon>Bacillati</taxon>
        <taxon>Actinomycetota</taxon>
        <taxon>Actinomycetes</taxon>
        <taxon>Streptosporangiales</taxon>
        <taxon>Thermomonosporaceae</taxon>
        <taxon>Actinomadura</taxon>
    </lineage>
</organism>
<comment type="caution">
    <text evidence="2">The sequence shown here is derived from an EMBL/GenBank/DDBJ whole genome shotgun (WGS) entry which is preliminary data.</text>
</comment>
<protein>
    <recommendedName>
        <fullName evidence="1">HTH merR-type domain-containing protein</fullName>
    </recommendedName>
</protein>
<accession>A0ABP8CAF9</accession>
<dbReference type="InterPro" id="IPR000551">
    <property type="entry name" value="MerR-type_HTH_dom"/>
</dbReference>
<feature type="domain" description="HTH merR-type" evidence="1">
    <location>
        <begin position="35"/>
        <end position="68"/>
    </location>
</feature>
<dbReference type="Proteomes" id="UP001501710">
    <property type="component" value="Unassembled WGS sequence"/>
</dbReference>
<dbReference type="Pfam" id="PF13411">
    <property type="entry name" value="MerR_1"/>
    <property type="match status" value="1"/>
</dbReference>
<dbReference type="InterPro" id="IPR009061">
    <property type="entry name" value="DNA-bd_dom_put_sf"/>
</dbReference>
<evidence type="ECO:0000259" key="1">
    <source>
        <dbReference type="Pfam" id="PF13411"/>
    </source>
</evidence>
<evidence type="ECO:0000313" key="2">
    <source>
        <dbReference type="EMBL" id="GAA4236614.1"/>
    </source>
</evidence>
<gene>
    <name evidence="2" type="ORF">GCM10022254_46700</name>
</gene>
<dbReference type="SUPFAM" id="SSF46955">
    <property type="entry name" value="Putative DNA-binding domain"/>
    <property type="match status" value="1"/>
</dbReference>
<evidence type="ECO:0000313" key="3">
    <source>
        <dbReference type="Proteomes" id="UP001501710"/>
    </source>
</evidence>